<feature type="domain" description="Acyl-CoA thioesterase-like C-terminal" evidence="4">
    <location>
        <begin position="123"/>
        <end position="265"/>
    </location>
</feature>
<dbReference type="GO" id="GO:0009062">
    <property type="term" value="P:fatty acid catabolic process"/>
    <property type="evidence" value="ECO:0007669"/>
    <property type="project" value="TreeGrafter"/>
</dbReference>
<keyword evidence="6" id="KW-1185">Reference proteome</keyword>
<keyword evidence="2" id="KW-0378">Hydrolase</keyword>
<protein>
    <submittedName>
        <fullName evidence="5">Acyl-CoA thioesterase II</fullName>
    </submittedName>
</protein>
<accession>A0A1G7RBD5</accession>
<dbReference type="SUPFAM" id="SSF54637">
    <property type="entry name" value="Thioesterase/thiol ester dehydrase-isomerase"/>
    <property type="match status" value="2"/>
</dbReference>
<evidence type="ECO:0000313" key="6">
    <source>
        <dbReference type="Proteomes" id="UP000199406"/>
    </source>
</evidence>
<dbReference type="Proteomes" id="UP000199406">
    <property type="component" value="Unassembled WGS sequence"/>
</dbReference>
<dbReference type="EMBL" id="FNBT01000011">
    <property type="protein sequence ID" value="SDG07945.1"/>
    <property type="molecule type" value="Genomic_DNA"/>
</dbReference>
<dbReference type="GO" id="GO:0006637">
    <property type="term" value="P:acyl-CoA metabolic process"/>
    <property type="evidence" value="ECO:0007669"/>
    <property type="project" value="InterPro"/>
</dbReference>
<dbReference type="Gene3D" id="2.40.160.210">
    <property type="entry name" value="Acyl-CoA thioesterase, double hotdog domain"/>
    <property type="match status" value="1"/>
</dbReference>
<dbReference type="PANTHER" id="PTHR11066:SF34">
    <property type="entry name" value="ACYL-COENZYME A THIOESTERASE 8"/>
    <property type="match status" value="1"/>
</dbReference>
<sequence length="277" mass="29807">MGDLGTDTQVEQVDEGRFRATPSPAWNIWGPMGGYIASFALRAVGATVPEHEPAAFSCHYLGVARPEPIDIEVRSAKPGRTAGSSTVAITQAGKPILNAMVWAVAGVEGLEHDESVAPAVPGPDELPSLDALGRREGSGTVIPFWDNIESRPVDADGPGRPDGPRPAVWQQWLRFRETPTFADPWVDATRSLVLVDLPSWPAAVRPHAWQRPAFTAPTLDLNVAFHRPATDEPWLLCDGSAPVSTRGMFGWRANVWSPGGKLHASGGGQCLYRRLPS</sequence>
<dbReference type="InterPro" id="IPR042171">
    <property type="entry name" value="Acyl-CoA_hotdog"/>
</dbReference>
<evidence type="ECO:0000313" key="5">
    <source>
        <dbReference type="EMBL" id="SDG07945.1"/>
    </source>
</evidence>
<feature type="domain" description="Acyl-CoA thioesterase-like N-terminal HotDog" evidence="3">
    <location>
        <begin position="24"/>
        <end position="103"/>
    </location>
</feature>
<dbReference type="Pfam" id="PF20789">
    <property type="entry name" value="4HBT_3C"/>
    <property type="match status" value="1"/>
</dbReference>
<gene>
    <name evidence="5" type="ORF">SAMN05660662_0238</name>
</gene>
<dbReference type="InterPro" id="IPR029069">
    <property type="entry name" value="HotDog_dom_sf"/>
</dbReference>
<dbReference type="GO" id="GO:0047617">
    <property type="term" value="F:fatty acyl-CoA hydrolase activity"/>
    <property type="evidence" value="ECO:0007669"/>
    <property type="project" value="InterPro"/>
</dbReference>
<organism evidence="5 6">
    <name type="scientific">Blastococcus aurantiacus</name>
    <dbReference type="NCBI Taxonomy" id="1550231"/>
    <lineage>
        <taxon>Bacteria</taxon>
        <taxon>Bacillati</taxon>
        <taxon>Actinomycetota</taxon>
        <taxon>Actinomycetes</taxon>
        <taxon>Geodermatophilales</taxon>
        <taxon>Geodermatophilaceae</taxon>
        <taxon>Blastococcus</taxon>
    </lineage>
</organism>
<dbReference type="STRING" id="1550231.SAMN05660662_0238"/>
<dbReference type="InterPro" id="IPR003703">
    <property type="entry name" value="Acyl_CoA_thio"/>
</dbReference>
<comment type="similarity">
    <text evidence="1">Belongs to the C/M/P thioester hydrolase family.</text>
</comment>
<evidence type="ECO:0000256" key="1">
    <source>
        <dbReference type="ARBA" id="ARBA00006538"/>
    </source>
</evidence>
<evidence type="ECO:0000259" key="4">
    <source>
        <dbReference type="Pfam" id="PF20789"/>
    </source>
</evidence>
<dbReference type="OrthoDB" id="3679799at2"/>
<dbReference type="PANTHER" id="PTHR11066">
    <property type="entry name" value="ACYL-COA THIOESTERASE"/>
    <property type="match status" value="1"/>
</dbReference>
<reference evidence="6" key="1">
    <citation type="submission" date="2016-10" db="EMBL/GenBank/DDBJ databases">
        <authorList>
            <person name="Varghese N."/>
            <person name="Submissions S."/>
        </authorList>
    </citation>
    <scope>NUCLEOTIDE SEQUENCE [LARGE SCALE GENOMIC DNA]</scope>
    <source>
        <strain evidence="6">DSM 44268</strain>
    </source>
</reference>
<proteinExistence type="inferred from homology"/>
<evidence type="ECO:0000256" key="2">
    <source>
        <dbReference type="ARBA" id="ARBA00022801"/>
    </source>
</evidence>
<evidence type="ECO:0000259" key="3">
    <source>
        <dbReference type="Pfam" id="PF13622"/>
    </source>
</evidence>
<dbReference type="GO" id="GO:0005829">
    <property type="term" value="C:cytosol"/>
    <property type="evidence" value="ECO:0007669"/>
    <property type="project" value="TreeGrafter"/>
</dbReference>
<dbReference type="RefSeq" id="WP_091771288.1">
    <property type="nucleotide sequence ID" value="NZ_FNBT01000011.1"/>
</dbReference>
<dbReference type="AlphaFoldDB" id="A0A1G7RBD5"/>
<dbReference type="InterPro" id="IPR049450">
    <property type="entry name" value="ACOT8-like_C"/>
</dbReference>
<name>A0A1G7RBD5_9ACTN</name>
<dbReference type="Pfam" id="PF13622">
    <property type="entry name" value="4HBT_3"/>
    <property type="match status" value="1"/>
</dbReference>
<dbReference type="InterPro" id="IPR049449">
    <property type="entry name" value="TesB_ACOT8-like_N"/>
</dbReference>